<dbReference type="GO" id="GO:0008270">
    <property type="term" value="F:zinc ion binding"/>
    <property type="evidence" value="ECO:0007669"/>
    <property type="project" value="InterPro"/>
</dbReference>
<dbReference type="EMBL" id="BONY01000013">
    <property type="protein sequence ID" value="GIH04614.1"/>
    <property type="molecule type" value="Genomic_DNA"/>
</dbReference>
<dbReference type="GO" id="GO:0004519">
    <property type="term" value="F:endonuclease activity"/>
    <property type="evidence" value="ECO:0007669"/>
    <property type="project" value="UniProtKB-KW"/>
</dbReference>
<organism evidence="3 4">
    <name type="scientific">Rhizocola hellebori</name>
    <dbReference type="NCBI Taxonomy" id="1392758"/>
    <lineage>
        <taxon>Bacteria</taxon>
        <taxon>Bacillati</taxon>
        <taxon>Actinomycetota</taxon>
        <taxon>Actinomycetes</taxon>
        <taxon>Micromonosporales</taxon>
        <taxon>Micromonosporaceae</taxon>
        <taxon>Rhizocola</taxon>
    </lineage>
</organism>
<comment type="similarity">
    <text evidence="1">Belongs to the Rv1128c/1148c/1588c/1702c/1945/3466 family.</text>
</comment>
<name>A0A8J3VEN3_9ACTN</name>
<dbReference type="Pfam" id="PF01844">
    <property type="entry name" value="HNH"/>
    <property type="match status" value="1"/>
</dbReference>
<keyword evidence="3" id="KW-0540">Nuclease</keyword>
<dbReference type="CDD" id="cd00085">
    <property type="entry name" value="HNHc"/>
    <property type="match status" value="1"/>
</dbReference>
<keyword evidence="3" id="KW-0378">Hydrolase</keyword>
<evidence type="ECO:0000313" key="3">
    <source>
        <dbReference type="EMBL" id="GIH04614.1"/>
    </source>
</evidence>
<dbReference type="Proteomes" id="UP000612899">
    <property type="component" value="Unassembled WGS sequence"/>
</dbReference>
<gene>
    <name evidence="3" type="ORF">Rhe02_26810</name>
</gene>
<accession>A0A8J3VEN3</accession>
<keyword evidence="3" id="KW-0255">Endonuclease</keyword>
<dbReference type="InterPro" id="IPR003870">
    <property type="entry name" value="DUF222"/>
</dbReference>
<keyword evidence="4" id="KW-1185">Reference proteome</keyword>
<comment type="caution">
    <text evidence="3">The sequence shown here is derived from an EMBL/GenBank/DDBJ whole genome shotgun (WGS) entry which is preliminary data.</text>
</comment>
<evidence type="ECO:0000259" key="2">
    <source>
        <dbReference type="SMART" id="SM00507"/>
    </source>
</evidence>
<proteinExistence type="inferred from homology"/>
<dbReference type="Pfam" id="PF02720">
    <property type="entry name" value="DUF222"/>
    <property type="match status" value="1"/>
</dbReference>
<dbReference type="InterPro" id="IPR002711">
    <property type="entry name" value="HNH"/>
</dbReference>
<reference evidence="3" key="1">
    <citation type="submission" date="2021-01" db="EMBL/GenBank/DDBJ databases">
        <title>Whole genome shotgun sequence of Rhizocola hellebori NBRC 109834.</title>
        <authorList>
            <person name="Komaki H."/>
            <person name="Tamura T."/>
        </authorList>
    </citation>
    <scope>NUCLEOTIDE SEQUENCE</scope>
    <source>
        <strain evidence="3">NBRC 109834</strain>
    </source>
</reference>
<dbReference type="GO" id="GO:0003676">
    <property type="term" value="F:nucleic acid binding"/>
    <property type="evidence" value="ECO:0007669"/>
    <property type="project" value="InterPro"/>
</dbReference>
<feature type="domain" description="HNH nuclease" evidence="2">
    <location>
        <begin position="312"/>
        <end position="364"/>
    </location>
</feature>
<sequence>MAAGAVWALSGDELSTKLLNLWQAKQSLVAEILTVIREIDGRDVARREGATSLPAWLGGKLRLNQGAARQMVELARVMDTSCQATAAALAEGVINQRQAEVIAKTVTGLADCGTAIQGEVEKALLTDECVVLAPAQLAIAADYAVGLAAPDLAEELLRKRLAEGEKRAAQDRALTLSPFGDGTGRTRLTGILGAEAAAIVNAAMEPLCAPAGKDDTRTATQRRADALTDVCRLALATDELPESGGDSAKVMVTIRHDELLERIGRGMLDNGESLTPETLRRMACNAGIIPAVLGTTGQVLDLGRERRLFTGAARRALVLRDGGCAFPGCDRPPKWTEGHHILHWILGGRTDLDNGVLLCGHHHRVIHQGEWLVRIAADGLPEFLPPAWLDPLQTPRRNTFHRRR</sequence>
<protein>
    <submittedName>
        <fullName evidence="3">HNH endonuclease</fullName>
    </submittedName>
</protein>
<evidence type="ECO:0000313" key="4">
    <source>
        <dbReference type="Proteomes" id="UP000612899"/>
    </source>
</evidence>
<evidence type="ECO:0000256" key="1">
    <source>
        <dbReference type="ARBA" id="ARBA00023450"/>
    </source>
</evidence>
<dbReference type="RefSeq" id="WP_203908487.1">
    <property type="nucleotide sequence ID" value="NZ_BONY01000013.1"/>
</dbReference>
<dbReference type="AlphaFoldDB" id="A0A8J3VEN3"/>
<dbReference type="InterPro" id="IPR003615">
    <property type="entry name" value="HNH_nuc"/>
</dbReference>
<dbReference type="SMART" id="SM00507">
    <property type="entry name" value="HNHc"/>
    <property type="match status" value="1"/>
</dbReference>